<evidence type="ECO:0000313" key="1">
    <source>
        <dbReference type="EMBL" id="QBZ63030.1"/>
    </source>
</evidence>
<dbReference type="AlphaFoldDB" id="A0A4P7NLT1"/>
<name>A0A4P7NLT1_PYROR</name>
<reference evidence="1 2" key="1">
    <citation type="journal article" date="2019" name="Mol. Biol. Evol.">
        <title>Blast fungal genomes show frequent chromosomal changes, gene gains and losses, and effector gene turnover.</title>
        <authorList>
            <person name="Gomez Luciano L.B."/>
            <person name="Jason Tsai I."/>
            <person name="Chuma I."/>
            <person name="Tosa Y."/>
            <person name="Chen Y.H."/>
            <person name="Li J.Y."/>
            <person name="Li M.Y."/>
            <person name="Jade Lu M.Y."/>
            <person name="Nakayashiki H."/>
            <person name="Li W.H."/>
        </authorList>
    </citation>
    <scope>NUCLEOTIDE SEQUENCE [LARGE SCALE GENOMIC DNA]</scope>
    <source>
        <strain evidence="1">MZ5-1-6</strain>
    </source>
</reference>
<dbReference type="Proteomes" id="UP000294847">
    <property type="component" value="Chromosome 5"/>
</dbReference>
<evidence type="ECO:0000313" key="2">
    <source>
        <dbReference type="Proteomes" id="UP000294847"/>
    </source>
</evidence>
<accession>A0A4P7NLT1</accession>
<proteinExistence type="predicted"/>
<dbReference type="EMBL" id="CP034208">
    <property type="protein sequence ID" value="QBZ63030.1"/>
    <property type="molecule type" value="Genomic_DNA"/>
</dbReference>
<protein>
    <submittedName>
        <fullName evidence="1">Uncharacterized protein</fullName>
    </submittedName>
</protein>
<sequence>MGISHSTARWLAPLSFVVDFAAQQYGIYGSSPTMKDVHDANMSFFSPQAYFIGAFFFPQQLFQLAWLWKLHNSDPEEEDTKEMVDFAPFYAAGNFAIAAWMIFWCNNDLRTSNYFVIANSLMQLFYVFGRLRPMRLDSTRSVLTHVNAKTFAGIGVLDLLHNTAAGYFVHGRPSGVVKALTAVGFGALGASSDWIFGGCLVYDLVALAVGQSQYGDAGWSKMLGAYAVGTAGIVAARNYFRPPYIKSSGYEPVRGTSRST</sequence>
<gene>
    <name evidence="1" type="ORF">PoMZ_11921</name>
</gene>
<organism evidence="1 2">
    <name type="scientific">Pyricularia oryzae</name>
    <name type="common">Rice blast fungus</name>
    <name type="synonym">Magnaporthe oryzae</name>
    <dbReference type="NCBI Taxonomy" id="318829"/>
    <lineage>
        <taxon>Eukaryota</taxon>
        <taxon>Fungi</taxon>
        <taxon>Dikarya</taxon>
        <taxon>Ascomycota</taxon>
        <taxon>Pezizomycotina</taxon>
        <taxon>Sordariomycetes</taxon>
        <taxon>Sordariomycetidae</taxon>
        <taxon>Magnaporthales</taxon>
        <taxon>Pyriculariaceae</taxon>
        <taxon>Pyricularia</taxon>
    </lineage>
</organism>